<dbReference type="InterPro" id="IPR032466">
    <property type="entry name" value="Metal_Hydrolase"/>
</dbReference>
<feature type="domain" description="Amidohydrolase-related" evidence="2">
    <location>
        <begin position="331"/>
        <end position="420"/>
    </location>
</feature>
<dbReference type="PANTHER" id="PTHR43135">
    <property type="entry name" value="ALPHA-D-RIBOSE 1-METHYLPHOSPHONATE 5-TRIPHOSPHATE DIPHOSPHATASE"/>
    <property type="match status" value="1"/>
</dbReference>
<proteinExistence type="predicted"/>
<evidence type="ECO:0000313" key="4">
    <source>
        <dbReference type="Proteomes" id="UP000036520"/>
    </source>
</evidence>
<dbReference type="KEGG" id="camu:CA2015_4597"/>
<accession>A0A0H4PZU6</accession>
<sequence length="443" mass="48772">MKRQVNFLYYRRVQMKKLNLLIWCCCLLLSQSLMAQIEGEVIKPYKANFLLTNAKIYTVTKGILEDHDLLIEDGLIKAIGKNIPQQNHTVIDCTGKSLYPGFIDSGTSLGIVEVNSLKETQDYMELGKVTPQMQALTAVNPNGVAIPVTRVSGVTTVLTQPRGGHFPGTAALINLNGYTPGQMFGGFKGVIMNYPSAVRSGSNDTRSLEDLQKTATKNLDEINKLWEKAATYLAIKSKGGELEYYPEMEQLSRVLNKELPLLIEVNAAKDIVSALEWIKEKDVNVVLTGVAEGWKVADKIAAAGVPVITGPVLTLPSRDSDNYDASYNNPALLQKAGVKVALRTMEAENVRNLPFNAGFAAAYGMGITEALKAITIIPAEIFGVDDSLGSLEEGKKASLFISDGDPFEPKTQIHQVFIDGYRIPMTNRHIRLYQEFLEREMQP</sequence>
<dbReference type="EMBL" id="CP012040">
    <property type="protein sequence ID" value="AKP53932.1"/>
    <property type="molecule type" value="Genomic_DNA"/>
</dbReference>
<dbReference type="SUPFAM" id="SSF51556">
    <property type="entry name" value="Metallo-dependent hydrolases"/>
    <property type="match status" value="1"/>
</dbReference>
<feature type="chain" id="PRO_5005208296" evidence="1">
    <location>
        <begin position="36"/>
        <end position="443"/>
    </location>
</feature>
<dbReference type="PANTHER" id="PTHR43135:SF3">
    <property type="entry name" value="ALPHA-D-RIBOSE 1-METHYLPHOSPHONATE 5-TRIPHOSPHATE DIPHOSPHATASE"/>
    <property type="match status" value="1"/>
</dbReference>
<evidence type="ECO:0000313" key="3">
    <source>
        <dbReference type="EMBL" id="AKP53932.1"/>
    </source>
</evidence>
<dbReference type="SUPFAM" id="SSF51338">
    <property type="entry name" value="Composite domain of metallo-dependent hydrolases"/>
    <property type="match status" value="1"/>
</dbReference>
<feature type="signal peptide" evidence="1">
    <location>
        <begin position="1"/>
        <end position="35"/>
    </location>
</feature>
<reference evidence="3 4" key="1">
    <citation type="submission" date="2015-07" db="EMBL/GenBank/DDBJ databases">
        <authorList>
            <person name="Kim K.M."/>
        </authorList>
    </citation>
    <scope>NUCLEOTIDE SEQUENCE [LARGE SCALE GENOMIC DNA]</scope>
    <source>
        <strain evidence="3 4">KCTC 12363</strain>
    </source>
</reference>
<dbReference type="Proteomes" id="UP000036520">
    <property type="component" value="Chromosome"/>
</dbReference>
<dbReference type="Pfam" id="PF01979">
    <property type="entry name" value="Amidohydro_1"/>
    <property type="match status" value="1"/>
</dbReference>
<keyword evidence="4" id="KW-1185">Reference proteome</keyword>
<dbReference type="Gene3D" id="2.30.40.10">
    <property type="entry name" value="Urease, subunit C, domain 1"/>
    <property type="match status" value="1"/>
</dbReference>
<organism evidence="3 4">
    <name type="scientific">Cyclobacterium amurskyense</name>
    <dbReference type="NCBI Taxonomy" id="320787"/>
    <lineage>
        <taxon>Bacteria</taxon>
        <taxon>Pseudomonadati</taxon>
        <taxon>Bacteroidota</taxon>
        <taxon>Cytophagia</taxon>
        <taxon>Cytophagales</taxon>
        <taxon>Cyclobacteriaceae</taxon>
        <taxon>Cyclobacterium</taxon>
    </lineage>
</organism>
<dbReference type="InterPro" id="IPR006680">
    <property type="entry name" value="Amidohydro-rel"/>
</dbReference>
<protein>
    <submittedName>
        <fullName evidence="3">Putative amidohydrolase</fullName>
    </submittedName>
</protein>
<dbReference type="InterPro" id="IPR051781">
    <property type="entry name" value="Metallo-dep_Hydrolase"/>
</dbReference>
<dbReference type="STRING" id="320787.CA2015_4597"/>
<gene>
    <name evidence="3" type="ORF">CA2015_4597</name>
</gene>
<keyword evidence="1" id="KW-0732">Signal</keyword>
<dbReference type="AlphaFoldDB" id="A0A0H4PZU6"/>
<dbReference type="Gene3D" id="3.20.20.140">
    <property type="entry name" value="Metal-dependent hydrolases"/>
    <property type="match status" value="1"/>
</dbReference>
<dbReference type="InterPro" id="IPR011059">
    <property type="entry name" value="Metal-dep_hydrolase_composite"/>
</dbReference>
<name>A0A0H4PZU6_9BACT</name>
<evidence type="ECO:0000259" key="2">
    <source>
        <dbReference type="Pfam" id="PF01979"/>
    </source>
</evidence>
<evidence type="ECO:0000256" key="1">
    <source>
        <dbReference type="SAM" id="SignalP"/>
    </source>
</evidence>
<dbReference type="GO" id="GO:0016810">
    <property type="term" value="F:hydrolase activity, acting on carbon-nitrogen (but not peptide) bonds"/>
    <property type="evidence" value="ECO:0007669"/>
    <property type="project" value="InterPro"/>
</dbReference>
<keyword evidence="3" id="KW-0378">Hydrolase</keyword>